<dbReference type="Gene3D" id="3.40.50.620">
    <property type="entry name" value="HUPs"/>
    <property type="match status" value="1"/>
</dbReference>
<organism evidence="1 2">
    <name type="scientific">Enterococcus saigonensis</name>
    <dbReference type="NCBI Taxonomy" id="1805431"/>
    <lineage>
        <taxon>Bacteria</taxon>
        <taxon>Bacillati</taxon>
        <taxon>Bacillota</taxon>
        <taxon>Bacilli</taxon>
        <taxon>Lactobacillales</taxon>
        <taxon>Enterococcaceae</taxon>
        <taxon>Enterococcus</taxon>
    </lineage>
</organism>
<keyword evidence="2" id="KW-1185">Reference proteome</keyword>
<dbReference type="RefSeq" id="WP_173102501.1">
    <property type="nucleotide sequence ID" value="NZ_AP022822.1"/>
</dbReference>
<proteinExistence type="predicted"/>
<dbReference type="SUPFAM" id="SSF52402">
    <property type="entry name" value="Adenine nucleotide alpha hydrolases-like"/>
    <property type="match status" value="1"/>
</dbReference>
<dbReference type="KEGG" id="esg:EsVE80_07210"/>
<protein>
    <recommendedName>
        <fullName evidence="3">7-cyano-7-deazaguanine synthase</fullName>
    </recommendedName>
</protein>
<sequence length="426" mass="48279">MNENIGSVSSNNFEFMIDMKASDSYRDTFFEGILRLSNVSINEIRLDLLYISDFVYAADRRIPRNSALDSWTRKIQMNIPVLLPDCWNSVKATLQEILDFLTGDKWEFEFSQRDLNIQETKLLEKNIKADNKHVCMFSGGLDSFIGAIDILNSSRNPNPIFVSHYGGGSKGTKSYQELLIHNLCERFESLSTDNFVSFYSAALKSLTGEDEPTTRSRSFMFFSHAIALVPEGGCLTIPENGFVSLNVPLYYSRNGSSSTRTTHPHYIKLFGELLSSIGINITINNPYQFSTKGEMITHCSDLVFLEKNIQNTMSCSHPEQGRWSGFSEPIHCGYCVPCTIRRASILASGIQDSTPYRYKNYENKIGKETFNALRISENKYNNSNLLARVQYSGPVGSNIKDYARVYSVGMKEIQQLIYEVEKNEIS</sequence>
<evidence type="ECO:0008006" key="3">
    <source>
        <dbReference type="Google" id="ProtNLM"/>
    </source>
</evidence>
<accession>A0A679I6J5</accession>
<dbReference type="InterPro" id="IPR014729">
    <property type="entry name" value="Rossmann-like_a/b/a_fold"/>
</dbReference>
<reference evidence="1 2" key="1">
    <citation type="submission" date="2020-02" db="EMBL/GenBank/DDBJ databases">
        <title>Characterization of vanA genotype vancomycin-resistant Enterococcus saigonensis VE80.</title>
        <authorList>
            <person name="Harada T."/>
            <person name="Motooka D."/>
            <person name="Nakamura S."/>
            <person name="Yamamoto Y."/>
            <person name="Kawahara R."/>
            <person name="Kawatsu K."/>
        </authorList>
    </citation>
    <scope>NUCLEOTIDE SEQUENCE [LARGE SCALE GENOMIC DNA]</scope>
    <source>
        <strain evidence="1 2">VE80</strain>
    </source>
</reference>
<dbReference type="InterPro" id="IPR049676">
    <property type="entry name" value="QatC"/>
</dbReference>
<name>A0A679I6J5_9ENTE</name>
<dbReference type="NCBIfam" id="NF041925">
    <property type="entry name" value="QatC"/>
    <property type="match status" value="1"/>
</dbReference>
<dbReference type="AlphaFoldDB" id="A0A679I6J5"/>
<dbReference type="Proteomes" id="UP000502998">
    <property type="component" value="Chromosome"/>
</dbReference>
<dbReference type="EMBL" id="AP022822">
    <property type="protein sequence ID" value="BCA85198.1"/>
    <property type="molecule type" value="Genomic_DNA"/>
</dbReference>
<gene>
    <name evidence="1" type="ORF">EsVE80_07210</name>
</gene>
<evidence type="ECO:0000313" key="2">
    <source>
        <dbReference type="Proteomes" id="UP000502998"/>
    </source>
</evidence>
<evidence type="ECO:0000313" key="1">
    <source>
        <dbReference type="EMBL" id="BCA85198.1"/>
    </source>
</evidence>